<gene>
    <name evidence="1" type="ORF">E3O10_01590</name>
</gene>
<proteinExistence type="predicted"/>
<protein>
    <submittedName>
        <fullName evidence="1">Uncharacterized protein</fullName>
    </submittedName>
</protein>
<keyword evidence="2" id="KW-1185">Reference proteome</keyword>
<evidence type="ECO:0000313" key="2">
    <source>
        <dbReference type="Proteomes" id="UP000297654"/>
    </source>
</evidence>
<sequence>MTVTCSGFSNCDLPGAEVAMVDALGKVMFDLVRDETQLFEEYADSANLTKWLQNAVFRALYTSAA</sequence>
<accession>A0A5F0DDH1</accession>
<dbReference type="AlphaFoldDB" id="A0A5F0DDH1"/>
<name>A0A5F0DDH1_9MICO</name>
<reference evidence="1 2" key="1">
    <citation type="submission" date="2019-03" db="EMBL/GenBank/DDBJ databases">
        <title>Genomics of glacier-inhabiting Cryobacterium strains.</title>
        <authorList>
            <person name="Liu Q."/>
            <person name="Xin Y.-H."/>
        </authorList>
    </citation>
    <scope>NUCLEOTIDE SEQUENCE [LARGE SCALE GENOMIC DNA]</scope>
    <source>
        <strain evidence="1 2">Hh15</strain>
    </source>
</reference>
<dbReference type="EMBL" id="SOFF01000009">
    <property type="protein sequence ID" value="TFB94168.1"/>
    <property type="molecule type" value="Genomic_DNA"/>
</dbReference>
<organism evidence="1 2">
    <name type="scientific">Cryobacterium luteum</name>
    <dbReference type="NCBI Taxonomy" id="1424661"/>
    <lineage>
        <taxon>Bacteria</taxon>
        <taxon>Bacillati</taxon>
        <taxon>Actinomycetota</taxon>
        <taxon>Actinomycetes</taxon>
        <taxon>Micrococcales</taxon>
        <taxon>Microbacteriaceae</taxon>
        <taxon>Cryobacterium</taxon>
    </lineage>
</organism>
<dbReference type="RefSeq" id="WP_092110516.1">
    <property type="nucleotide sequence ID" value="NZ_FOCN01000010.1"/>
</dbReference>
<comment type="caution">
    <text evidence="1">The sequence shown here is derived from an EMBL/GenBank/DDBJ whole genome shotgun (WGS) entry which is preliminary data.</text>
</comment>
<dbReference type="Proteomes" id="UP000297654">
    <property type="component" value="Unassembled WGS sequence"/>
</dbReference>
<evidence type="ECO:0000313" key="1">
    <source>
        <dbReference type="EMBL" id="TFB94168.1"/>
    </source>
</evidence>